<proteinExistence type="predicted"/>
<evidence type="ECO:0000256" key="2">
    <source>
        <dbReference type="SAM" id="MobiDB-lite"/>
    </source>
</evidence>
<feature type="compositionally biased region" description="Low complexity" evidence="2">
    <location>
        <begin position="166"/>
        <end position="189"/>
    </location>
</feature>
<comment type="caution">
    <text evidence="3">The sequence shown here is derived from an EMBL/GenBank/DDBJ whole genome shotgun (WGS) entry which is preliminary data.</text>
</comment>
<reference evidence="3" key="1">
    <citation type="submission" date="2020-10" db="EMBL/GenBank/DDBJ databases">
        <title>Unveiling of a novel bifunctional photoreceptor, Dualchrome1, isolated from a cosmopolitan green alga.</title>
        <authorList>
            <person name="Suzuki S."/>
            <person name="Kawachi M."/>
        </authorList>
    </citation>
    <scope>NUCLEOTIDE SEQUENCE</scope>
    <source>
        <strain evidence="3">NIES 2893</strain>
    </source>
</reference>
<feature type="coiled-coil region" evidence="1">
    <location>
        <begin position="274"/>
        <end position="301"/>
    </location>
</feature>
<evidence type="ECO:0000313" key="3">
    <source>
        <dbReference type="EMBL" id="GHP06286.1"/>
    </source>
</evidence>
<keyword evidence="4" id="KW-1185">Reference proteome</keyword>
<evidence type="ECO:0000256" key="1">
    <source>
        <dbReference type="SAM" id="Coils"/>
    </source>
</evidence>
<feature type="coiled-coil region" evidence="1">
    <location>
        <begin position="445"/>
        <end position="525"/>
    </location>
</feature>
<feature type="compositionally biased region" description="Gly residues" evidence="2">
    <location>
        <begin position="90"/>
        <end position="103"/>
    </location>
</feature>
<organism evidence="3 4">
    <name type="scientific">Pycnococcus provasolii</name>
    <dbReference type="NCBI Taxonomy" id="41880"/>
    <lineage>
        <taxon>Eukaryota</taxon>
        <taxon>Viridiplantae</taxon>
        <taxon>Chlorophyta</taxon>
        <taxon>Pseudoscourfieldiophyceae</taxon>
        <taxon>Pseudoscourfieldiales</taxon>
        <taxon>Pycnococcaceae</taxon>
        <taxon>Pycnococcus</taxon>
    </lineage>
</organism>
<accession>A0A830HG46</accession>
<name>A0A830HG46_9CHLO</name>
<feature type="region of interest" description="Disordered" evidence="2">
    <location>
        <begin position="84"/>
        <end position="104"/>
    </location>
</feature>
<keyword evidence="1" id="KW-0175">Coiled coil</keyword>
<dbReference type="Proteomes" id="UP000660262">
    <property type="component" value="Unassembled WGS sequence"/>
</dbReference>
<dbReference type="EMBL" id="BNJQ01000012">
    <property type="protein sequence ID" value="GHP06286.1"/>
    <property type="molecule type" value="Genomic_DNA"/>
</dbReference>
<feature type="compositionally biased region" description="Low complexity" evidence="2">
    <location>
        <begin position="19"/>
        <end position="34"/>
    </location>
</feature>
<evidence type="ECO:0000313" key="4">
    <source>
        <dbReference type="Proteomes" id="UP000660262"/>
    </source>
</evidence>
<sequence length="550" mass="58737">MAAAPSRGDDHHHHGSRGGTSTSQHPAHSQHASAASVQLGRFVLWSLVEGGGGGGAAAAAAAANDMAMQPHSAVTSVAALAEPFTPPRATGGGPTQAGAGGGLRSSPIDLAKDLIRAKPRIPEPMALMQGRERSVMGAIPDVPTTVERRARRRLHQQPDQQHRGFATTPPTRRKVAAAAAATANNTTTPQPQPPSPAALSTLHNQSAYDLPAARAIDDALGMLRDIAKLKGRAAQMLRAGRREDAATLGAAIEKTSAVVRERVKEARAAVRADAAQHLSTKEQLESAIRNMETERAITAREHAAAVAARMRAEAEKQAGAAEFAQMGTVAQRRMVEEQKRAIVGLQQAHSEEMAHLSSELELVRGEAARRERALADTVGKSESKCAELQASLSGVEAERHRLQVEVESFRCSKETLAKRLDSVEQARASAVAAQDAASATQARIAATWQSERDGLRSKIAECEEARLMAEQQSTSLSVTCAQLEQRASRLEQDLVKTKEHEAREAEDFKDQLASAEQHLDKIQLDHTTHVAELKQELLKTQTALASSEHG</sequence>
<protein>
    <submittedName>
        <fullName evidence="3">Uncharacterized protein</fullName>
    </submittedName>
</protein>
<dbReference type="AlphaFoldDB" id="A0A830HG46"/>
<feature type="region of interest" description="Disordered" evidence="2">
    <location>
        <begin position="152"/>
        <end position="198"/>
    </location>
</feature>
<feature type="region of interest" description="Disordered" evidence="2">
    <location>
        <begin position="1"/>
        <end position="34"/>
    </location>
</feature>
<gene>
    <name evidence="3" type="ORF">PPROV_000503300</name>
</gene>